<dbReference type="RefSeq" id="WP_371836974.1">
    <property type="nucleotide sequence ID" value="NZ_JBGMEK010000001.1"/>
</dbReference>
<organism evidence="1 2">
    <name type="scientific">Microbulbifer epialgicus</name>
    <dbReference type="NCBI Taxonomy" id="393907"/>
    <lineage>
        <taxon>Bacteria</taxon>
        <taxon>Pseudomonadati</taxon>
        <taxon>Pseudomonadota</taxon>
        <taxon>Gammaproteobacteria</taxon>
        <taxon>Cellvibrionales</taxon>
        <taxon>Microbulbiferaceae</taxon>
        <taxon>Microbulbifer</taxon>
    </lineage>
</organism>
<dbReference type="Proteomes" id="UP001569428">
    <property type="component" value="Unassembled WGS sequence"/>
</dbReference>
<proteinExistence type="predicted"/>
<reference evidence="1 2" key="1">
    <citation type="submission" date="2024-08" db="EMBL/GenBank/DDBJ databases">
        <authorList>
            <person name="Ishaq N."/>
        </authorList>
    </citation>
    <scope>NUCLEOTIDE SEQUENCE [LARGE SCALE GENOMIC DNA]</scope>
    <source>
        <strain evidence="1 2">DSM 18651</strain>
    </source>
</reference>
<protein>
    <submittedName>
        <fullName evidence="1">Uncharacterized protein</fullName>
    </submittedName>
</protein>
<keyword evidence="2" id="KW-1185">Reference proteome</keyword>
<evidence type="ECO:0000313" key="2">
    <source>
        <dbReference type="Proteomes" id="UP001569428"/>
    </source>
</evidence>
<name>A0ABV4NUB4_9GAMM</name>
<gene>
    <name evidence="1" type="ORF">ACCI49_00355</name>
</gene>
<dbReference type="EMBL" id="JBGMEK010000001">
    <property type="protein sequence ID" value="MFA0809353.1"/>
    <property type="molecule type" value="Genomic_DNA"/>
</dbReference>
<accession>A0ABV4NUB4</accession>
<sequence length="294" mass="33879">MLSRLFASRQRPFIPRRRESETIAIDLSGSQLAFSLPPNSCHDSFGDSSQEAPQGINIFDNSNYVDDSGYEDWKREGVASQTLMKRSWELFGPIWRGRPIGTIDYVLTLNRHDKLPSNMSCFNPQHFEQVIMRSLYYWGPCHPDDYVQKAPLNWQLRKLDGATAIFFEKHDDHPLQSLEANPYYRTYFSSEFFIPIDRRHYVDLHFRYLGYAPVKPCLAAMNSIRDAVCDSVSIQFGSGAQSQLLQAQERWPEARASDKRGIEAWTYPEWRRGGEFGGDIIITKPGSPPPAWQM</sequence>
<evidence type="ECO:0000313" key="1">
    <source>
        <dbReference type="EMBL" id="MFA0809353.1"/>
    </source>
</evidence>
<comment type="caution">
    <text evidence="1">The sequence shown here is derived from an EMBL/GenBank/DDBJ whole genome shotgun (WGS) entry which is preliminary data.</text>
</comment>